<name>A0A2T1DNR3_9CYAN</name>
<dbReference type="RefSeq" id="WP_073069133.1">
    <property type="nucleotide sequence ID" value="NZ_MPPI01000001.1"/>
</dbReference>
<dbReference type="Proteomes" id="UP000238634">
    <property type="component" value="Unassembled WGS sequence"/>
</dbReference>
<evidence type="ECO:0000259" key="1">
    <source>
        <dbReference type="PROSITE" id="PS50006"/>
    </source>
</evidence>
<dbReference type="CDD" id="cd00060">
    <property type="entry name" value="FHA"/>
    <property type="match status" value="1"/>
</dbReference>
<dbReference type="EMBL" id="PVWG01000001">
    <property type="protein sequence ID" value="PSB22112.1"/>
    <property type="molecule type" value="Genomic_DNA"/>
</dbReference>
<gene>
    <name evidence="2" type="ORF">C7B65_01510</name>
</gene>
<dbReference type="Pfam" id="PF00498">
    <property type="entry name" value="FHA"/>
    <property type="match status" value="1"/>
</dbReference>
<dbReference type="InterPro" id="IPR000253">
    <property type="entry name" value="FHA_dom"/>
</dbReference>
<keyword evidence="3" id="KW-1185">Reference proteome</keyword>
<dbReference type="Pfam" id="PF12770">
    <property type="entry name" value="CHAT"/>
    <property type="match status" value="1"/>
</dbReference>
<organism evidence="2 3">
    <name type="scientific">Phormidesmis priestleyi ULC007</name>
    <dbReference type="NCBI Taxonomy" id="1920490"/>
    <lineage>
        <taxon>Bacteria</taxon>
        <taxon>Bacillati</taxon>
        <taxon>Cyanobacteriota</taxon>
        <taxon>Cyanophyceae</taxon>
        <taxon>Leptolyngbyales</taxon>
        <taxon>Leptolyngbyaceae</taxon>
        <taxon>Phormidesmis</taxon>
    </lineage>
</organism>
<dbReference type="InterPro" id="IPR008984">
    <property type="entry name" value="SMAD_FHA_dom_sf"/>
</dbReference>
<feature type="domain" description="FHA" evidence="1">
    <location>
        <begin position="469"/>
        <end position="520"/>
    </location>
</feature>
<dbReference type="Gene3D" id="2.60.200.20">
    <property type="match status" value="1"/>
</dbReference>
<dbReference type="PROSITE" id="PS50006">
    <property type="entry name" value="FHA_DOMAIN"/>
    <property type="match status" value="1"/>
</dbReference>
<dbReference type="OrthoDB" id="474997at2"/>
<evidence type="ECO:0000313" key="2">
    <source>
        <dbReference type="EMBL" id="PSB22112.1"/>
    </source>
</evidence>
<dbReference type="STRING" id="1920490.GCA_001895925_00851"/>
<proteinExistence type="predicted"/>
<dbReference type="SUPFAM" id="SSF49879">
    <property type="entry name" value="SMAD/FHA domain"/>
    <property type="match status" value="1"/>
</dbReference>
<dbReference type="AlphaFoldDB" id="A0A2T1DNR3"/>
<protein>
    <submittedName>
        <fullName evidence="2">CHAT domain-containing protein</fullName>
    </submittedName>
</protein>
<accession>A0A2T1DNR3</accession>
<dbReference type="InterPro" id="IPR024983">
    <property type="entry name" value="CHAT_dom"/>
</dbReference>
<sequence>MALSEIPCLSLAIERLRATEASHFAIHVIEAPYKGGYVLRDCIWSESLMQTWHAWRELFSARSLPPVPHVSEVKVPSLPAAEAIAPLGQPVSRGVRLMQTLGIDLWAWLLGGSIQSSFDQSQGIALGQTKSLRLRLDIRDPDLIAIPWEIMQSQAGRQAISLSQQVLFSRTTSDVDALPHLRTDQSLNILLVLGQDAAPAIPSISGGLEDAPSGALRDRQALLKKLKLEQEASALSQILQNPGKLGDPSDRNAYQYAASCQVDVLLQPTPADLIEKLETDRYNVLFYAGHGEPAPDGGLLFLRPDMAINGTELAQVLTRCRVKLAVFNSCWGAQPDEQNYQAIPRSSLAEVLLHHGVPAVLAMREPITDQEALSFIQAFAQALADRMPIDQAVAVARQHLLTLFKFNQQAWTLPVLYMHPEFDGELLKPLDEGATQFPPNPSQFGQRSAIASLRSLVTTKVWTVRGGLMRVGMSEDNDLVLPGEPGISRKHAEIFYRNASQDTGQPTYFLRDFSRYGTWVFTGGGWQKVHHQEVLLQSGVQLKFGGSQNSTLEFLITAPVMPDSA</sequence>
<evidence type="ECO:0000313" key="3">
    <source>
        <dbReference type="Proteomes" id="UP000238634"/>
    </source>
</evidence>
<reference evidence="2 3" key="2">
    <citation type="submission" date="2018-03" db="EMBL/GenBank/DDBJ databases">
        <title>The ancient ancestry and fast evolution of plastids.</title>
        <authorList>
            <person name="Moore K.R."/>
            <person name="Magnabosco C."/>
            <person name="Momper L."/>
            <person name="Gold D.A."/>
            <person name="Bosak T."/>
            <person name="Fournier G.P."/>
        </authorList>
    </citation>
    <scope>NUCLEOTIDE SEQUENCE [LARGE SCALE GENOMIC DNA]</scope>
    <source>
        <strain evidence="2 3">ULC007</strain>
    </source>
</reference>
<comment type="caution">
    <text evidence="2">The sequence shown here is derived from an EMBL/GenBank/DDBJ whole genome shotgun (WGS) entry which is preliminary data.</text>
</comment>
<reference evidence="2 3" key="1">
    <citation type="submission" date="2018-02" db="EMBL/GenBank/DDBJ databases">
        <authorList>
            <person name="Cohen D.B."/>
            <person name="Kent A.D."/>
        </authorList>
    </citation>
    <scope>NUCLEOTIDE SEQUENCE [LARGE SCALE GENOMIC DNA]</scope>
    <source>
        <strain evidence="2 3">ULC007</strain>
    </source>
</reference>